<protein>
    <submittedName>
        <fullName evidence="1">Phage tail fiber protein</fullName>
    </submittedName>
</protein>
<dbReference type="RefSeq" id="WP_088255399.1">
    <property type="nucleotide sequence ID" value="NZ_NIDE01000005.1"/>
</dbReference>
<dbReference type="InterPro" id="IPR054440">
    <property type="entry name" value="Gp32-like"/>
</dbReference>
<dbReference type="EMBL" id="NIDE01000005">
    <property type="protein sequence ID" value="OWK42197.1"/>
    <property type="molecule type" value="Genomic_DNA"/>
</dbReference>
<dbReference type="Pfam" id="PF22764">
    <property type="entry name" value="E217_Gp32"/>
    <property type="match status" value="1"/>
</dbReference>
<gene>
    <name evidence="1" type="ORF">FRUB_04275</name>
</gene>
<reference evidence="2" key="1">
    <citation type="submission" date="2017-06" db="EMBL/GenBank/DDBJ databases">
        <title>Genome analysis of Fimbriiglobus ruber SP5, the first member of the order Planctomycetales with confirmed chitinolytic capability.</title>
        <authorList>
            <person name="Ravin N.V."/>
            <person name="Rakitin A.L."/>
            <person name="Ivanova A.A."/>
            <person name="Beletsky A.V."/>
            <person name="Kulichevskaya I.S."/>
            <person name="Mardanov A.V."/>
            <person name="Dedysh S.N."/>
        </authorList>
    </citation>
    <scope>NUCLEOTIDE SEQUENCE [LARGE SCALE GENOMIC DNA]</scope>
    <source>
        <strain evidence="2">SP5</strain>
    </source>
</reference>
<organism evidence="1 2">
    <name type="scientific">Fimbriiglobus ruber</name>
    <dbReference type="NCBI Taxonomy" id="1908690"/>
    <lineage>
        <taxon>Bacteria</taxon>
        <taxon>Pseudomonadati</taxon>
        <taxon>Planctomycetota</taxon>
        <taxon>Planctomycetia</taxon>
        <taxon>Gemmatales</taxon>
        <taxon>Gemmataceae</taxon>
        <taxon>Fimbriiglobus</taxon>
    </lineage>
</organism>
<proteinExistence type="predicted"/>
<accession>A0A225E1F4</accession>
<evidence type="ECO:0000313" key="1">
    <source>
        <dbReference type="EMBL" id="OWK42197.1"/>
    </source>
</evidence>
<dbReference type="AlphaFoldDB" id="A0A225E1F4"/>
<dbReference type="PROSITE" id="PS00387">
    <property type="entry name" value="PPASE"/>
    <property type="match status" value="1"/>
</dbReference>
<name>A0A225E1F4_9BACT</name>
<evidence type="ECO:0000313" key="2">
    <source>
        <dbReference type="Proteomes" id="UP000214646"/>
    </source>
</evidence>
<keyword evidence="2" id="KW-1185">Reference proteome</keyword>
<sequence length="145" mass="14996">MSNISAFGYVISIIASNTFPLGFTVTQGASDGDPLDMPSVKIGDLVLGVNGDPISWNKAVPLPMTVSVIPGGLDDTNLSILANANRVAQGKSSAQDIITATIVYPDGTVVSLTQGAITDAPFGKSLSSDGRVKTRNFGFLFSNFA</sequence>
<dbReference type="OrthoDB" id="6522263at2"/>
<dbReference type="Proteomes" id="UP000214646">
    <property type="component" value="Unassembled WGS sequence"/>
</dbReference>
<comment type="caution">
    <text evidence="1">The sequence shown here is derived from an EMBL/GenBank/DDBJ whole genome shotgun (WGS) entry which is preliminary data.</text>
</comment>